<dbReference type="KEGG" id="esa:ESA_03533"/>
<gene>
    <name evidence="2" type="ordered locus">ESA_03533</name>
</gene>
<evidence type="ECO:0000256" key="1">
    <source>
        <dbReference type="SAM" id="MobiDB-lite"/>
    </source>
</evidence>
<accession>A7MQE6</accession>
<keyword evidence="3" id="KW-1185">Reference proteome</keyword>
<evidence type="ECO:0000313" key="3">
    <source>
        <dbReference type="Proteomes" id="UP000000260"/>
    </source>
</evidence>
<protein>
    <submittedName>
        <fullName evidence="2">Uncharacterized protein</fullName>
    </submittedName>
</protein>
<organism evidence="2 3">
    <name type="scientific">Cronobacter sakazakii (strain ATCC BAA-894)</name>
    <name type="common">Enterobacter sakazakii</name>
    <dbReference type="NCBI Taxonomy" id="290339"/>
    <lineage>
        <taxon>Bacteria</taxon>
        <taxon>Pseudomonadati</taxon>
        <taxon>Pseudomonadota</taxon>
        <taxon>Gammaproteobacteria</taxon>
        <taxon>Enterobacterales</taxon>
        <taxon>Enterobacteriaceae</taxon>
        <taxon>Cronobacter</taxon>
    </lineage>
</organism>
<proteinExistence type="predicted"/>
<dbReference type="Proteomes" id="UP000000260">
    <property type="component" value="Chromosome"/>
</dbReference>
<dbReference type="AlphaFoldDB" id="A7MQE6"/>
<name>A7MQE6_CROS8</name>
<reference evidence="2 3" key="1">
    <citation type="journal article" date="2010" name="PLoS ONE">
        <title>Genome sequence of Cronobacter sakazakii BAA-894 and comparative genomic hybridization analysis with other Cronobacter species.</title>
        <authorList>
            <person name="Kucerova E."/>
            <person name="Clifton S.W."/>
            <person name="Xia X.Q."/>
            <person name="Long F."/>
            <person name="Porwollik S."/>
            <person name="Fulton L."/>
            <person name="Fronick C."/>
            <person name="Minx P."/>
            <person name="Kyung K."/>
            <person name="Warren W."/>
            <person name="Fulton R."/>
            <person name="Feng D."/>
            <person name="Wollam A."/>
            <person name="Shah N."/>
            <person name="Bhonagiri V."/>
            <person name="Nash W.E."/>
            <person name="Hallsworth-Pepin K."/>
            <person name="Wilson R.K."/>
            <person name="McClelland M."/>
            <person name="Forsythe S.J."/>
        </authorList>
    </citation>
    <scope>NUCLEOTIDE SEQUENCE [LARGE SCALE GENOMIC DNA]</scope>
    <source>
        <strain evidence="2 3">ATCC BAA-894</strain>
    </source>
</reference>
<dbReference type="HOGENOM" id="CLU_2664931_0_0_6"/>
<sequence length="75" mass="7926">MFGISGDLKNKRRQGNTDAEKGEPAGPPGERTSGGVFLGQAHFGFSDNGFQLAEHAIVGKFLLRSGACMRFLQGG</sequence>
<evidence type="ECO:0000313" key="2">
    <source>
        <dbReference type="EMBL" id="ABU78748.1"/>
    </source>
</evidence>
<dbReference type="EMBL" id="CP000783">
    <property type="protein sequence ID" value="ABU78748.1"/>
    <property type="molecule type" value="Genomic_DNA"/>
</dbReference>
<feature type="region of interest" description="Disordered" evidence="1">
    <location>
        <begin position="1"/>
        <end position="37"/>
    </location>
</feature>